<proteinExistence type="predicted"/>
<dbReference type="GeneID" id="16796870"/>
<sequence length="63" mass="7321">MGVLGETRVDNSSKNHMTKQNTFNILHTNKNQLIIKAVEHRTKINYGKQGTIRKVHRFNLSIF</sequence>
<name>R9ZXV5_9CAUD</name>
<dbReference type="RefSeq" id="YP_008241430.1">
    <property type="nucleotide sequence ID" value="NC_021796.1"/>
</dbReference>
<protein>
    <submittedName>
        <fullName evidence="1">Uncharacterized protein</fullName>
    </submittedName>
</protein>
<accession>R9ZXV5</accession>
<organism evidence="1 2">
    <name type="scientific">Cellulophaga phage phi38:1</name>
    <dbReference type="NCBI Taxonomy" id="1327977"/>
    <lineage>
        <taxon>Viruses</taxon>
        <taxon>Duplodnaviria</taxon>
        <taxon>Heunggongvirae</taxon>
        <taxon>Uroviricota</taxon>
        <taxon>Caudoviricetes</taxon>
        <taxon>Pervagoviridae</taxon>
        <taxon>Callevirus</taxon>
        <taxon>Callevirus phi38una</taxon>
    </lineage>
</organism>
<keyword evidence="2" id="KW-1185">Reference proteome</keyword>
<reference evidence="2" key="2">
    <citation type="submission" date="2013-03" db="EMBL/GenBank/DDBJ databases">
        <title>The Cellulophaga phages: a novel, diverse, and globally ubiquitous model system.</title>
        <authorList>
            <person name="Holmfeldt K."/>
            <person name="Solonenko N."/>
            <person name="Shah M."/>
            <person name="Corrier K."/>
            <person name="Riemann L."/>
            <person name="VerBerkmoes N.C."/>
            <person name="Sullivan M.B."/>
        </authorList>
    </citation>
    <scope>NUCLEOTIDE SEQUENCE [LARGE SCALE GENOMIC DNA]</scope>
</reference>
<evidence type="ECO:0000313" key="2">
    <source>
        <dbReference type="Proteomes" id="UP000014715"/>
    </source>
</evidence>
<dbReference type="KEGG" id="vg:16796870"/>
<dbReference type="EMBL" id="KC821614">
    <property type="protein sequence ID" value="AGO48079.1"/>
    <property type="molecule type" value="Genomic_DNA"/>
</dbReference>
<evidence type="ECO:0000313" key="1">
    <source>
        <dbReference type="EMBL" id="AGO48079.1"/>
    </source>
</evidence>
<dbReference type="Proteomes" id="UP000014715">
    <property type="component" value="Segment"/>
</dbReference>
<gene>
    <name evidence="1" type="ORF">Phi38:1_gp049</name>
</gene>
<reference evidence="1 2" key="1">
    <citation type="journal article" date="2013" name="Proc. Natl. Acad. Sci. U.S.A.">
        <title>Twelve previously unknown phage genera are ubiquitous in global oceans.</title>
        <authorList>
            <person name="Holmfeldt K."/>
            <person name="Solonenko N."/>
            <person name="Shah M."/>
            <person name="Corrier K."/>
            <person name="Riemann L."/>
            <person name="Verberkmoes N.C."/>
            <person name="Sullivan M.B."/>
        </authorList>
    </citation>
    <scope>NUCLEOTIDE SEQUENCE [LARGE SCALE GENOMIC DNA]</scope>
    <source>
        <strain evidence="1">Phi38:1</strain>
    </source>
</reference>